<organism evidence="3 4">
    <name type="scientific">Pedobacter nutrimenti</name>
    <dbReference type="NCBI Taxonomy" id="1241337"/>
    <lineage>
        <taxon>Bacteria</taxon>
        <taxon>Pseudomonadati</taxon>
        <taxon>Bacteroidota</taxon>
        <taxon>Sphingobacteriia</taxon>
        <taxon>Sphingobacteriales</taxon>
        <taxon>Sphingobacteriaceae</taxon>
        <taxon>Pedobacter</taxon>
    </lineage>
</organism>
<feature type="signal peptide" evidence="1">
    <location>
        <begin position="1"/>
        <end position="19"/>
    </location>
</feature>
<dbReference type="Proteomes" id="UP000248198">
    <property type="component" value="Unassembled WGS sequence"/>
</dbReference>
<dbReference type="Pfam" id="PF14534">
    <property type="entry name" value="DUF4440"/>
    <property type="match status" value="1"/>
</dbReference>
<keyword evidence="4" id="KW-1185">Reference proteome</keyword>
<reference evidence="3 4" key="1">
    <citation type="submission" date="2018-06" db="EMBL/GenBank/DDBJ databases">
        <title>Genomic Encyclopedia of Archaeal and Bacterial Type Strains, Phase II (KMG-II): from individual species to whole genera.</title>
        <authorList>
            <person name="Goeker M."/>
        </authorList>
    </citation>
    <scope>NUCLEOTIDE SEQUENCE [LARGE SCALE GENOMIC DNA]</scope>
    <source>
        <strain evidence="3 4">DSM 27372</strain>
    </source>
</reference>
<dbReference type="Gene3D" id="3.10.450.50">
    <property type="match status" value="1"/>
</dbReference>
<evidence type="ECO:0000313" key="3">
    <source>
        <dbReference type="EMBL" id="PYF71555.1"/>
    </source>
</evidence>
<proteinExistence type="predicted"/>
<gene>
    <name evidence="3" type="ORF">B0O44_107170</name>
</gene>
<feature type="domain" description="DUF4440" evidence="2">
    <location>
        <begin position="32"/>
        <end position="138"/>
    </location>
</feature>
<dbReference type="RefSeq" id="WP_110833697.1">
    <property type="nucleotide sequence ID" value="NZ_QKLU01000007.1"/>
</dbReference>
<feature type="chain" id="PRO_5016313225" evidence="1">
    <location>
        <begin position="20"/>
        <end position="148"/>
    </location>
</feature>
<comment type="caution">
    <text evidence="3">The sequence shown here is derived from an EMBL/GenBank/DDBJ whole genome shotgun (WGS) entry which is preliminary data.</text>
</comment>
<name>A0A318UAL5_9SPHI</name>
<keyword evidence="1" id="KW-0732">Signal</keyword>
<evidence type="ECO:0000256" key="1">
    <source>
        <dbReference type="SAM" id="SignalP"/>
    </source>
</evidence>
<evidence type="ECO:0000313" key="4">
    <source>
        <dbReference type="Proteomes" id="UP000248198"/>
    </source>
</evidence>
<dbReference type="InterPro" id="IPR027843">
    <property type="entry name" value="DUF4440"/>
</dbReference>
<dbReference type="InterPro" id="IPR032710">
    <property type="entry name" value="NTF2-like_dom_sf"/>
</dbReference>
<dbReference type="EMBL" id="QKLU01000007">
    <property type="protein sequence ID" value="PYF71555.1"/>
    <property type="molecule type" value="Genomic_DNA"/>
</dbReference>
<evidence type="ECO:0000259" key="2">
    <source>
        <dbReference type="Pfam" id="PF14534"/>
    </source>
</evidence>
<accession>A0A318UAL5</accession>
<protein>
    <submittedName>
        <fullName evidence="3">Uncharacterized protein DUF4440</fullName>
    </submittedName>
</protein>
<dbReference type="SUPFAM" id="SSF54427">
    <property type="entry name" value="NTF2-like"/>
    <property type="match status" value="1"/>
</dbReference>
<sequence>MKKILVCLIFLGLYSIGKAQSPSEPSKAEQQVAQVVEKLRLAMISGNKTELESVLTNDLSYGHSGGNIQDKAAFVDAITTKKSDFKTIELTKQSITVQDNIAVVRHILSADTNDGGKPGHVNLGIVLVLKKSGKDWKVMARRAFKVPE</sequence>
<dbReference type="AlphaFoldDB" id="A0A318UAL5"/>
<dbReference type="OrthoDB" id="5383110at2"/>